<dbReference type="AlphaFoldDB" id="A0A0R2DEH6"/>
<feature type="compositionally biased region" description="Low complexity" evidence="1">
    <location>
        <begin position="221"/>
        <end position="231"/>
    </location>
</feature>
<evidence type="ECO:0000313" key="4">
    <source>
        <dbReference type="EMBL" id="KRN02415.1"/>
    </source>
</evidence>
<keyword evidence="2" id="KW-0812">Transmembrane</keyword>
<feature type="compositionally biased region" description="Polar residues" evidence="1">
    <location>
        <begin position="233"/>
        <end position="264"/>
    </location>
</feature>
<sequence>MKWQQLVTTGGVVAGLLLALGSTTVQADAVTFPLTVSFYTEGRDDDGVKRQHPFEVVTRQFVENEVITHPRLAAAKLVTSRRLAHADLTAPLRVVYSGSTVSTVQLTYATAAGELISGGKPRVNLTVGGRAHAVAPAGYQLVNPGEGERTVLQTHEEWRVLVQRTGAAGVTPQPIPGGSSSTSQLPAPQPIPKPITPTMPVPVEPLPNVKPEHPGLPVMPPVVSQPVPVEPNTKPQMPTQNTHLLSHSVENNSGASGSLSNHSITPVDIADKPMSGEDPMPIKNDHDRPSPELSMANSAVDGNKTKRRIRRRQRHPGTPPSRLPQTNEESSLWWTWSGLILMSLLVGRVYRRMIA</sequence>
<keyword evidence="2" id="KW-0472">Membrane</keyword>
<dbReference type="EMBL" id="AYZH01000007">
    <property type="protein sequence ID" value="KRN02415.1"/>
    <property type="molecule type" value="Genomic_DNA"/>
</dbReference>
<evidence type="ECO:0008006" key="6">
    <source>
        <dbReference type="Google" id="ProtNLM"/>
    </source>
</evidence>
<keyword evidence="5" id="KW-1185">Reference proteome</keyword>
<dbReference type="PATRIC" id="fig|1423803.3.peg.1926"/>
<keyword evidence="3" id="KW-0732">Signal</keyword>
<dbReference type="NCBIfam" id="TIGR01167">
    <property type="entry name" value="LPXTG_anchor"/>
    <property type="match status" value="1"/>
</dbReference>
<accession>A0A0R2DEH6</accession>
<dbReference type="STRING" id="1423803.FD13_GL001868"/>
<feature type="compositionally biased region" description="Basic residues" evidence="1">
    <location>
        <begin position="305"/>
        <end position="315"/>
    </location>
</feature>
<feature type="chain" id="PRO_5039201373" description="Cell surface protein" evidence="3">
    <location>
        <begin position="28"/>
        <end position="355"/>
    </location>
</feature>
<feature type="compositionally biased region" description="Pro residues" evidence="1">
    <location>
        <begin position="187"/>
        <end position="205"/>
    </location>
</feature>
<name>A0A0R2DEH6_9LACO</name>
<evidence type="ECO:0000256" key="1">
    <source>
        <dbReference type="SAM" id="MobiDB-lite"/>
    </source>
</evidence>
<organism evidence="4 5">
    <name type="scientific">Levilactobacillus senmaizukei DSM 21775 = NBRC 103853</name>
    <dbReference type="NCBI Taxonomy" id="1423803"/>
    <lineage>
        <taxon>Bacteria</taxon>
        <taxon>Bacillati</taxon>
        <taxon>Bacillota</taxon>
        <taxon>Bacilli</taxon>
        <taxon>Lactobacillales</taxon>
        <taxon>Lactobacillaceae</taxon>
        <taxon>Levilactobacillus</taxon>
    </lineage>
</organism>
<dbReference type="RefSeq" id="WP_061776287.1">
    <property type="nucleotide sequence ID" value="NZ_AYZH01000007.1"/>
</dbReference>
<feature type="transmembrane region" description="Helical" evidence="2">
    <location>
        <begin position="331"/>
        <end position="350"/>
    </location>
</feature>
<proteinExistence type="predicted"/>
<evidence type="ECO:0000256" key="2">
    <source>
        <dbReference type="SAM" id="Phobius"/>
    </source>
</evidence>
<feature type="region of interest" description="Disordered" evidence="1">
    <location>
        <begin position="168"/>
        <end position="328"/>
    </location>
</feature>
<dbReference type="Proteomes" id="UP000051589">
    <property type="component" value="Unassembled WGS sequence"/>
</dbReference>
<gene>
    <name evidence="4" type="ORF">FD13_GL001868</name>
</gene>
<protein>
    <recommendedName>
        <fullName evidence="6">Cell surface protein</fullName>
    </recommendedName>
</protein>
<dbReference type="OrthoDB" id="9954708at2"/>
<feature type="signal peptide" evidence="3">
    <location>
        <begin position="1"/>
        <end position="27"/>
    </location>
</feature>
<keyword evidence="2" id="KW-1133">Transmembrane helix</keyword>
<evidence type="ECO:0000313" key="5">
    <source>
        <dbReference type="Proteomes" id="UP000051589"/>
    </source>
</evidence>
<comment type="caution">
    <text evidence="4">The sequence shown here is derived from an EMBL/GenBank/DDBJ whole genome shotgun (WGS) entry which is preliminary data.</text>
</comment>
<evidence type="ECO:0000256" key="3">
    <source>
        <dbReference type="SAM" id="SignalP"/>
    </source>
</evidence>
<reference evidence="4 5" key="1">
    <citation type="journal article" date="2015" name="Genome Announc.">
        <title>Expanding the biotechnology potential of lactobacilli through comparative genomics of 213 strains and associated genera.</title>
        <authorList>
            <person name="Sun Z."/>
            <person name="Harris H.M."/>
            <person name="McCann A."/>
            <person name="Guo C."/>
            <person name="Argimon S."/>
            <person name="Zhang W."/>
            <person name="Yang X."/>
            <person name="Jeffery I.B."/>
            <person name="Cooney J.C."/>
            <person name="Kagawa T.F."/>
            <person name="Liu W."/>
            <person name="Song Y."/>
            <person name="Salvetti E."/>
            <person name="Wrobel A."/>
            <person name="Rasinkangas P."/>
            <person name="Parkhill J."/>
            <person name="Rea M.C."/>
            <person name="O'Sullivan O."/>
            <person name="Ritari J."/>
            <person name="Douillard F.P."/>
            <person name="Paul Ross R."/>
            <person name="Yang R."/>
            <person name="Briner A.E."/>
            <person name="Felis G.E."/>
            <person name="de Vos W.M."/>
            <person name="Barrangou R."/>
            <person name="Klaenhammer T.R."/>
            <person name="Caufield P.W."/>
            <person name="Cui Y."/>
            <person name="Zhang H."/>
            <person name="O'Toole P.W."/>
        </authorList>
    </citation>
    <scope>NUCLEOTIDE SEQUENCE [LARGE SCALE GENOMIC DNA]</scope>
    <source>
        <strain evidence="4 5">DSM 21775</strain>
    </source>
</reference>